<keyword evidence="1" id="KW-0472">Membrane</keyword>
<name>A0A8J8NF59_HALGN</name>
<keyword evidence="1" id="KW-1133">Transmembrane helix</keyword>
<dbReference type="AlphaFoldDB" id="A0A8J8NF59"/>
<accession>A0A8J8NF59</accession>
<dbReference type="Proteomes" id="UP000785679">
    <property type="component" value="Unassembled WGS sequence"/>
</dbReference>
<feature type="transmembrane region" description="Helical" evidence="1">
    <location>
        <begin position="12"/>
        <end position="29"/>
    </location>
</feature>
<protein>
    <submittedName>
        <fullName evidence="2">Uncharacterized protein</fullName>
    </submittedName>
</protein>
<dbReference type="OrthoDB" id="10368609at2759"/>
<evidence type="ECO:0000313" key="2">
    <source>
        <dbReference type="EMBL" id="TNV73898.1"/>
    </source>
</evidence>
<proteinExistence type="predicted"/>
<evidence type="ECO:0000256" key="1">
    <source>
        <dbReference type="SAM" id="Phobius"/>
    </source>
</evidence>
<dbReference type="EMBL" id="RRYP01017875">
    <property type="protein sequence ID" value="TNV73898.1"/>
    <property type="molecule type" value="Genomic_DNA"/>
</dbReference>
<reference evidence="2" key="1">
    <citation type="submission" date="2019-06" db="EMBL/GenBank/DDBJ databases">
        <authorList>
            <person name="Zheng W."/>
        </authorList>
    </citation>
    <scope>NUCLEOTIDE SEQUENCE</scope>
    <source>
        <strain evidence="2">QDHG01</strain>
    </source>
</reference>
<sequence length="174" mass="20334">MGVVTYILGKLIYPFLFMGSATFFAFRLGTELPIASRNAGRAIGMGYNYFKVTIRFFTPESKQANEIISQFRKTSQQAHAFTREFKHSIQKEKKQFQKIVPELGIDPLKPMQSGLNFLITGEKHEQEESVEQKKEREFKQVTGSIIMQDIARERREIIEKKHAKRMQEEHYLKL</sequence>
<evidence type="ECO:0000313" key="3">
    <source>
        <dbReference type="Proteomes" id="UP000785679"/>
    </source>
</evidence>
<organism evidence="2 3">
    <name type="scientific">Halteria grandinella</name>
    <dbReference type="NCBI Taxonomy" id="5974"/>
    <lineage>
        <taxon>Eukaryota</taxon>
        <taxon>Sar</taxon>
        <taxon>Alveolata</taxon>
        <taxon>Ciliophora</taxon>
        <taxon>Intramacronucleata</taxon>
        <taxon>Spirotrichea</taxon>
        <taxon>Stichotrichia</taxon>
        <taxon>Sporadotrichida</taxon>
        <taxon>Halteriidae</taxon>
        <taxon>Halteria</taxon>
    </lineage>
</organism>
<gene>
    <name evidence="2" type="ORF">FGO68_gene6667</name>
</gene>
<comment type="caution">
    <text evidence="2">The sequence shown here is derived from an EMBL/GenBank/DDBJ whole genome shotgun (WGS) entry which is preliminary data.</text>
</comment>
<keyword evidence="1" id="KW-0812">Transmembrane</keyword>
<keyword evidence="3" id="KW-1185">Reference proteome</keyword>